<accession>A0ABV3TQV4</accession>
<comment type="caution">
    <text evidence="1">The sequence shown here is derived from an EMBL/GenBank/DDBJ whole genome shotgun (WGS) entry which is preliminary data.</text>
</comment>
<organism evidence="1 2">
    <name type="scientific">Thioclava arctica</name>
    <dbReference type="NCBI Taxonomy" id="3238301"/>
    <lineage>
        <taxon>Bacteria</taxon>
        <taxon>Pseudomonadati</taxon>
        <taxon>Pseudomonadota</taxon>
        <taxon>Alphaproteobacteria</taxon>
        <taxon>Rhodobacterales</taxon>
        <taxon>Paracoccaceae</taxon>
        <taxon>Thioclava</taxon>
    </lineage>
</organism>
<dbReference type="RefSeq" id="WP_368393171.1">
    <property type="nucleotide sequence ID" value="NZ_JBFRYC010000023.1"/>
</dbReference>
<dbReference type="Proteomes" id="UP001557465">
    <property type="component" value="Unassembled WGS sequence"/>
</dbReference>
<reference evidence="1 2" key="1">
    <citation type="journal article" date="2011" name="Int. J. Syst. Evol. Microbiol.">
        <title>Zhongshania antarctica gen. nov., sp. nov. and Zhongshania guokunii sp. nov., gammaproteobacteria respectively isolated from coastal attached (fast) ice and surface seawater of the Antarctic.</title>
        <authorList>
            <person name="Li H.J."/>
            <person name="Zhang X.Y."/>
            <person name="Chen C.X."/>
            <person name="Zhang Y.J."/>
            <person name="Gao Z.M."/>
            <person name="Yu Y."/>
            <person name="Chen X.L."/>
            <person name="Chen B."/>
            <person name="Zhang Y.Z."/>
        </authorList>
    </citation>
    <scope>NUCLEOTIDE SEQUENCE [LARGE SCALE GENOMIC DNA]</scope>
    <source>
        <strain evidence="1 2">15-R06ZXC-3</strain>
    </source>
</reference>
<protein>
    <submittedName>
        <fullName evidence="1">Uncharacterized protein</fullName>
    </submittedName>
</protein>
<evidence type="ECO:0000313" key="1">
    <source>
        <dbReference type="EMBL" id="MEX1663670.1"/>
    </source>
</evidence>
<sequence>MSIQFDMSKLITADAKATEAKALRASAIKGECATRITDILDGNTMTNLQSAAIVGLLSGEEMDLFRSAQLWISTMLTAARTAIAEGGEPIWPESPDGLAALVAKF</sequence>
<evidence type="ECO:0000313" key="2">
    <source>
        <dbReference type="Proteomes" id="UP001557465"/>
    </source>
</evidence>
<name>A0ABV3TQV4_9RHOB</name>
<keyword evidence="2" id="KW-1185">Reference proteome</keyword>
<gene>
    <name evidence="1" type="ORF">AB4874_18970</name>
</gene>
<dbReference type="EMBL" id="JBFRYC010000023">
    <property type="protein sequence ID" value="MEX1663670.1"/>
    <property type="molecule type" value="Genomic_DNA"/>
</dbReference>
<proteinExistence type="predicted"/>